<feature type="compositionally biased region" description="Basic and acidic residues" evidence="1">
    <location>
        <begin position="981"/>
        <end position="994"/>
    </location>
</feature>
<evidence type="ECO:0000313" key="3">
    <source>
        <dbReference type="Proteomes" id="UP001597212"/>
    </source>
</evidence>
<feature type="compositionally biased region" description="Basic and acidic residues" evidence="1">
    <location>
        <begin position="923"/>
        <end position="937"/>
    </location>
</feature>
<keyword evidence="3" id="KW-1185">Reference proteome</keyword>
<feature type="compositionally biased region" description="Polar residues" evidence="1">
    <location>
        <begin position="1470"/>
        <end position="1480"/>
    </location>
</feature>
<feature type="region of interest" description="Disordered" evidence="1">
    <location>
        <begin position="99"/>
        <end position="125"/>
    </location>
</feature>
<dbReference type="Proteomes" id="UP001597212">
    <property type="component" value="Unassembled WGS sequence"/>
</dbReference>
<feature type="compositionally biased region" description="Low complexity" evidence="1">
    <location>
        <begin position="1243"/>
        <end position="1434"/>
    </location>
</feature>
<feature type="compositionally biased region" description="Basic and acidic residues" evidence="1">
    <location>
        <begin position="1057"/>
        <end position="1075"/>
    </location>
</feature>
<comment type="caution">
    <text evidence="2">The sequence shown here is derived from an EMBL/GenBank/DDBJ whole genome shotgun (WGS) entry which is preliminary data.</text>
</comment>
<proteinExistence type="predicted"/>
<gene>
    <name evidence="2" type="ORF">ACFQ5K_05115</name>
</gene>
<feature type="region of interest" description="Disordered" evidence="1">
    <location>
        <begin position="1057"/>
        <end position="1087"/>
    </location>
</feature>
<accession>A0ABW4CVF8</accession>
<feature type="compositionally biased region" description="Basic and acidic residues" evidence="1">
    <location>
        <begin position="1024"/>
        <end position="1037"/>
    </location>
</feature>
<sequence>DKKTGYTVTITHANGTTESKDLFNGKDGQTPQVEAVKGDDGKTHYSFYVLGPDGTTHVPVGTVDTPEAPKVKADGDKYVFYLDNGTPDDPSDDTKLGEIEKPAAGKDGDTINVTPLKGDTEHPNGGYTVEIIGSDGTTKSSTPVYNGNDGKTPQLEPVTDPDTGKVTGYKFFVIGDDGQTHETVGTFDVPETPKSKLSDDKKSYIFYLDDGTPDDPSDDTTLGTVPIGDTIAVSDYKPADDSDKKTGYTVTITHADGTTETKNLFNGDAATAPIITPNKDDDGNVLSYTITYPGQEPITIYNGTKGEKGDKGDAPTLEAVTDPKTGKTTGYKFYVIDANGNKQEVGDFEAPKDGDTISVTDITPTDADSRTGYILTIKHADGSQDVKTVYNGQDGQTPVVTPVTDVSGKVTGYTFTLNGQPSGTVLNGTDGQTPQVAEVKDDDGNVTGYEFYYVNGEGERIVVGQVATPKPITIVDNTKDEDGTTTLTFSDGNKVTIKDGKDGAAGQTPQVKAVVGEDGKTNYEFYVTDKAGKETPVGTIEAPKDGKTPKIEPVTDGDGKTIGYNFYYTNDAGEEVSMGRVDAPKDGQTPTVKPHTDSEGKTDGYIFTLNGVDYTVLNGKDGANGKDADALTVTGSIINEAGDTVITFSDGSHVTVPKGQKGDNAQTPNVRAVTGEDGKTSYEFYVTDKDGKEIPVGTVDAPKDGQTPAVTPHTDSNGDVDGYVFTLNGKDYIVKNGADLTVRSTTLDTDGNTVITFSDGSQVTVAKGTDGKDGKDGQTPKVRAVTGEDGKTNYEFFVTDKDGKETTVGTVEAPKDGKDGQTPTIEAVKDGDGNITNYNFYYTNEAGDKVSMGSVEAPKDGQTPDVKPHTDSNGNVDGYVFTLNGKDYIVKNGADLTVDNSITDSEGNTVITFSDGSQVTIDKGADGKDGVDGKDGEDGQTPQVRAVTGEDGKTRYEFYVTDKDGKETTVGTVDAPQDGAAGKDGKTPQIEAVKDGDGNITSYDFYYLDDAGNKVTTGTIQAPKDGKTPEVKPHTDGNGDVDGYTFTLNGVDYTVKNGKDGVDGKDGKDGEDGKDGVNGTNGKDATPLTVTGSFIDEDGNTRIIFSDGSTVLVKKGEDGQTPQVEPVTDANGKVTDYNFFYLDEDGKKISVGIVPAPADGKDGQTPTVKPHTNLNGQVDGWTFTLNGVDYDVLNGAKGDKGDDGTAGDTGEGGTDQTGIAGDGIRALFMNAVPEPVYQINDADNPPDTTTGTPTGDPSGNPTGTTTGTPTGDPSGNPTGTTTGTPTGDPSGNPTGTTTGTPTGDPSGNPTGTTTGTPTGDPSGNPTGTTTGTPTGDPSGNPTGTTTGTPTGDPSGNPTGTTTGTPTGDPSGNPTGTTTGTPTGDPSGNPTGTTTGTPTGDPSGNPTGTTTGTPTGDPSGNSTGTTTGTPTGDSSAQTFGQQNSTTDVPGHQETRPTLPDTLGTGDDDSGQDTYRQGIATSRNGLTSRVLVANGSGSIASANGRPTLPETGNSDDAALIMIGVGVTIADALAAFSVAKKRRDSDDDPLY</sequence>
<reference evidence="3" key="1">
    <citation type="journal article" date="2019" name="Int. J. Syst. Evol. Microbiol.">
        <title>The Global Catalogue of Microorganisms (GCM) 10K type strain sequencing project: providing services to taxonomists for standard genome sequencing and annotation.</title>
        <authorList>
            <consortium name="The Broad Institute Genomics Platform"/>
            <consortium name="The Broad Institute Genome Sequencing Center for Infectious Disease"/>
            <person name="Wu L."/>
            <person name="Ma J."/>
        </authorList>
    </citation>
    <scope>NUCLEOTIDE SEQUENCE [LARGE SCALE GENOMIC DNA]</scope>
    <source>
        <strain evidence="3">CCM 8912</strain>
    </source>
</reference>
<feature type="region of interest" description="Disordered" evidence="1">
    <location>
        <begin position="1198"/>
        <end position="1220"/>
    </location>
</feature>
<dbReference type="EMBL" id="JBHTOK010000020">
    <property type="protein sequence ID" value="MFD1440774.1"/>
    <property type="molecule type" value="Genomic_DNA"/>
</dbReference>
<feature type="compositionally biased region" description="Basic and acidic residues" evidence="1">
    <location>
        <begin position="99"/>
        <end position="109"/>
    </location>
</feature>
<evidence type="ECO:0000313" key="2">
    <source>
        <dbReference type="EMBL" id="MFD1440774.1"/>
    </source>
</evidence>
<feature type="region of interest" description="Disordered" evidence="1">
    <location>
        <begin position="1237"/>
        <end position="1480"/>
    </location>
</feature>
<protein>
    <recommendedName>
        <fullName evidence="4">Gram-positive cocci surface proteins LPxTG domain-containing protein</fullName>
    </recommendedName>
</protein>
<dbReference type="RefSeq" id="WP_379909275.1">
    <property type="nucleotide sequence ID" value="NZ_JBHTOK010000020.1"/>
</dbReference>
<name>A0ABW4CVF8_9LACO</name>
<feature type="region of interest" description="Disordered" evidence="1">
    <location>
        <begin position="581"/>
        <end position="600"/>
    </location>
</feature>
<feature type="region of interest" description="Disordered" evidence="1">
    <location>
        <begin position="536"/>
        <end position="556"/>
    </location>
</feature>
<feature type="region of interest" description="Disordered" evidence="1">
    <location>
        <begin position="921"/>
        <end position="944"/>
    </location>
</feature>
<feature type="region of interest" description="Disordered" evidence="1">
    <location>
        <begin position="1018"/>
        <end position="1043"/>
    </location>
</feature>
<feature type="non-terminal residue" evidence="2">
    <location>
        <position position="1"/>
    </location>
</feature>
<organism evidence="2 3">
    <name type="scientific">Lacticaseibacillus hegangensis</name>
    <dbReference type="NCBI Taxonomy" id="2486010"/>
    <lineage>
        <taxon>Bacteria</taxon>
        <taxon>Bacillati</taxon>
        <taxon>Bacillota</taxon>
        <taxon>Bacilli</taxon>
        <taxon>Lactobacillales</taxon>
        <taxon>Lactobacillaceae</taxon>
        <taxon>Lacticaseibacillus</taxon>
    </lineage>
</organism>
<evidence type="ECO:0000256" key="1">
    <source>
        <dbReference type="SAM" id="MobiDB-lite"/>
    </source>
</evidence>
<evidence type="ECO:0008006" key="4">
    <source>
        <dbReference type="Google" id="ProtNLM"/>
    </source>
</evidence>
<feature type="region of interest" description="Disordered" evidence="1">
    <location>
        <begin position="967"/>
        <end position="994"/>
    </location>
</feature>
<feature type="compositionally biased region" description="Polar residues" evidence="1">
    <location>
        <begin position="1435"/>
        <end position="1446"/>
    </location>
</feature>